<dbReference type="InterPro" id="IPR043993">
    <property type="entry name" value="T4SS_pilin"/>
</dbReference>
<accession>A0A1G1VND0</accession>
<evidence type="ECO:0000313" key="3">
    <source>
        <dbReference type="Proteomes" id="UP000179069"/>
    </source>
</evidence>
<keyword evidence="1" id="KW-0472">Membrane</keyword>
<dbReference type="Proteomes" id="UP000179069">
    <property type="component" value="Unassembled WGS sequence"/>
</dbReference>
<keyword evidence="1" id="KW-1133">Transmembrane helix</keyword>
<dbReference type="AlphaFoldDB" id="A0A1G1VND0"/>
<protein>
    <submittedName>
        <fullName evidence="2">Uncharacterized protein</fullName>
    </submittedName>
</protein>
<proteinExistence type="predicted"/>
<evidence type="ECO:0000256" key="1">
    <source>
        <dbReference type="SAM" id="Phobius"/>
    </source>
</evidence>
<dbReference type="EMBL" id="MHCI01000009">
    <property type="protein sequence ID" value="OGY16854.1"/>
    <property type="molecule type" value="Genomic_DNA"/>
</dbReference>
<reference evidence="2 3" key="1">
    <citation type="journal article" date="2016" name="Nat. Commun.">
        <title>Thousands of microbial genomes shed light on interconnected biogeochemical processes in an aquifer system.</title>
        <authorList>
            <person name="Anantharaman K."/>
            <person name="Brown C.T."/>
            <person name="Hug L.A."/>
            <person name="Sharon I."/>
            <person name="Castelle C.J."/>
            <person name="Probst A.J."/>
            <person name="Thomas B.C."/>
            <person name="Singh A."/>
            <person name="Wilkins M.J."/>
            <person name="Karaoz U."/>
            <person name="Brodie E.L."/>
            <person name="Williams K.H."/>
            <person name="Hubbard S.S."/>
            <person name="Banfield J.F."/>
        </authorList>
    </citation>
    <scope>NUCLEOTIDE SEQUENCE [LARGE SCALE GENOMIC DNA]</scope>
</reference>
<dbReference type="Pfam" id="PF18895">
    <property type="entry name" value="T4SS_pilin"/>
    <property type="match status" value="1"/>
</dbReference>
<feature type="transmembrane region" description="Helical" evidence="1">
    <location>
        <begin position="130"/>
        <end position="149"/>
    </location>
</feature>
<feature type="transmembrane region" description="Helical" evidence="1">
    <location>
        <begin position="53"/>
        <end position="71"/>
    </location>
</feature>
<comment type="caution">
    <text evidence="2">The sequence shown here is derived from an EMBL/GenBank/DDBJ whole genome shotgun (WGS) entry which is preliminary data.</text>
</comment>
<sequence length="165" mass="17456">MSKPQSFLQQIQKFPLSAIRHQPLARRSFRFAKRPNRQSAQNSEAHGGSALRYLLFAIGYALSASPAYAALDIGSTYPLATDRTLGDYITPLVSFAVVGAGVIAFLLFLGGGIAMIAGAGNPQQQEKGKAALTAGVIGLALVVSAYWIVQIVQVLTGINLLNPSL</sequence>
<gene>
    <name evidence="2" type="ORF">A2785_03760</name>
</gene>
<name>A0A1G1VND0_9BACT</name>
<keyword evidence="1" id="KW-0812">Transmembrane</keyword>
<evidence type="ECO:0000313" key="2">
    <source>
        <dbReference type="EMBL" id="OGY16854.1"/>
    </source>
</evidence>
<feature type="transmembrane region" description="Helical" evidence="1">
    <location>
        <begin position="91"/>
        <end position="118"/>
    </location>
</feature>
<organism evidence="2 3">
    <name type="scientific">Candidatus Chisholmbacteria bacterium RIFCSPHIGHO2_01_FULL_49_18</name>
    <dbReference type="NCBI Taxonomy" id="1797590"/>
    <lineage>
        <taxon>Bacteria</taxon>
        <taxon>Candidatus Chisholmiibacteriota</taxon>
    </lineage>
</organism>